<dbReference type="Proteomes" id="UP000034350">
    <property type="component" value="Unassembled WGS sequence"/>
</dbReference>
<dbReference type="AlphaFoldDB" id="A0A0F9YRK2"/>
<evidence type="ECO:0000313" key="2">
    <source>
        <dbReference type="Proteomes" id="UP000034350"/>
    </source>
</evidence>
<organism evidence="1 2">
    <name type="scientific">Vairimorpha ceranae</name>
    <dbReference type="NCBI Taxonomy" id="40302"/>
    <lineage>
        <taxon>Eukaryota</taxon>
        <taxon>Fungi</taxon>
        <taxon>Fungi incertae sedis</taxon>
        <taxon>Microsporidia</taxon>
        <taxon>Nosematidae</taxon>
        <taxon>Vairimorpha</taxon>
    </lineage>
</organism>
<dbReference type="VEuPathDB" id="MicrosporidiaDB:AAJ76_2900029226"/>
<dbReference type="VEuPathDB" id="MicrosporidiaDB:G9O61_00g019110"/>
<proteinExistence type="predicted"/>
<reference evidence="1 2" key="1">
    <citation type="journal article" date="2015" name="Environ. Microbiol.">
        <title>Genome analyses suggest the presence of polyploidy and recent human-driven expansions in eight global populations of the honeybee pathogen Nosema ceranae.</title>
        <authorList>
            <person name="Pelin A."/>
            <person name="Selman M."/>
            <person name="Aris-Brosou S."/>
            <person name="Farinelli L."/>
            <person name="Corradi N."/>
        </authorList>
    </citation>
    <scope>NUCLEOTIDE SEQUENCE [LARGE SCALE GENOMIC DNA]</scope>
    <source>
        <strain evidence="1 2">PA08 1199</strain>
    </source>
</reference>
<keyword evidence="2" id="KW-1185">Reference proteome</keyword>
<protein>
    <submittedName>
        <fullName evidence="1">Uncharacterized protein</fullName>
    </submittedName>
</protein>
<dbReference type="RefSeq" id="XP_024330924.1">
    <property type="nucleotide sequence ID" value="XM_024474973.1"/>
</dbReference>
<sequence length="729" mass="85837">MDNFIKEGLVNDSGIYEEKSNDNERDDNIAKLKSSNVSEDFNNVFNFDNDLVKNFNFSFSNNFEHDEVFINPKDIFANSNTTHATDLKVKKNISESYLFNHSHPMMSQSNLDNLPKNFFPCKSNENKFNNNMCSRPIDAKVKINYNENYKIRHSKENIHHNENIKATHMKSRITNLKAPLAVQPYQQAYYQKKIIDQKIPSFLMHKNSLPPVLHSFNENSVAYSNTFRLSHCPPTKYYQQYPISKAFTSFSRINPTNNSLFNCNQRFKSPQGYKILKRPLKKIIRLAVDGKALYKFKIININSNFPYKHTGYCEQTFLSSVNVFNESLGIMKVPFKYGTVLSFIFFELKKFNGYFNTHVSVWNQLSQVIKHFSWINQIYLFLVYPFEQFTAGCKKIRVFEDEKVFKIFKADFSKVNTTDIDICLSKGKLSDIEFMINNIDPGVIKIEGVIILLNFFVDIFQVKFENFVKDKLPFIKQMETTHDRYNFEERSLFEKLRKTFLSKLGELDVEKSIILVKRCIEISIEHGKICKKKYLGFNIDQVFLNKIFNLLVILKENNYLNIELILDFINVCGKSYFFENLFIFKYCCKLCKTDPVFTLEILSNVKFSRVHNKKLLKELRKFIIPKIDDFNKLFLEHGMLDDNKLLENIIRSFVCVKSMKNRFKTIFKSILLHCDYIYKHKLFTKKRNSSDLFKIILVMIAHEDVKAILYSDLSLLRRLKNIPGIRDII</sequence>
<evidence type="ECO:0000313" key="1">
    <source>
        <dbReference type="EMBL" id="KKO75182.1"/>
    </source>
</evidence>
<dbReference type="OrthoDB" id="2199843at2759"/>
<dbReference type="GeneID" id="36319902"/>
<accession>A0A0F9YRK2</accession>
<gene>
    <name evidence="1" type="ORF">AAJ76_2900029226</name>
</gene>
<dbReference type="VEuPathDB" id="MicrosporidiaDB:NCER_101375"/>
<comment type="caution">
    <text evidence="1">The sequence shown here is derived from an EMBL/GenBank/DDBJ whole genome shotgun (WGS) entry which is preliminary data.</text>
</comment>
<name>A0A0F9YRK2_9MICR</name>
<dbReference type="EMBL" id="JPQZ01000029">
    <property type="protein sequence ID" value="KKO75182.1"/>
    <property type="molecule type" value="Genomic_DNA"/>
</dbReference>